<keyword evidence="2" id="KW-1185">Reference proteome</keyword>
<sequence length="119" mass="12881">MAAQAEVDLYVQPNPPPENVSVEIGVVRGPVGSSSSAKAAPRKLGIVVSFASSAPSKKADKEMGCLDTPGRGKVLQCFTRSRQAFLNNSLRLNYQKYNGNKHSILIQQHAGCLKKHQFD</sequence>
<comment type="caution">
    <text evidence="1">The sequence shown here is derived from an EMBL/GenBank/DDBJ whole genome shotgun (WGS) entry which is preliminary data.</text>
</comment>
<evidence type="ECO:0000313" key="1">
    <source>
        <dbReference type="EMBL" id="MQL80126.1"/>
    </source>
</evidence>
<gene>
    <name evidence="1" type="ORF">Taro_012546</name>
</gene>
<reference evidence="1" key="1">
    <citation type="submission" date="2017-07" db="EMBL/GenBank/DDBJ databases">
        <title>Taro Niue Genome Assembly and Annotation.</title>
        <authorList>
            <person name="Atibalentja N."/>
            <person name="Keating K."/>
            <person name="Fields C.J."/>
        </authorList>
    </citation>
    <scope>NUCLEOTIDE SEQUENCE</scope>
    <source>
        <strain evidence="1">Niue_2</strain>
        <tissue evidence="1">Leaf</tissue>
    </source>
</reference>
<dbReference type="AlphaFoldDB" id="A0A843UDC7"/>
<name>A0A843UDC7_COLES</name>
<dbReference type="EMBL" id="NMUH01000490">
    <property type="protein sequence ID" value="MQL80126.1"/>
    <property type="molecule type" value="Genomic_DNA"/>
</dbReference>
<dbReference type="Proteomes" id="UP000652761">
    <property type="component" value="Unassembled WGS sequence"/>
</dbReference>
<evidence type="ECO:0000313" key="2">
    <source>
        <dbReference type="Proteomes" id="UP000652761"/>
    </source>
</evidence>
<proteinExistence type="predicted"/>
<protein>
    <submittedName>
        <fullName evidence="1">Uncharacterized protein</fullName>
    </submittedName>
</protein>
<accession>A0A843UDC7</accession>
<organism evidence="1 2">
    <name type="scientific">Colocasia esculenta</name>
    <name type="common">Wild taro</name>
    <name type="synonym">Arum esculentum</name>
    <dbReference type="NCBI Taxonomy" id="4460"/>
    <lineage>
        <taxon>Eukaryota</taxon>
        <taxon>Viridiplantae</taxon>
        <taxon>Streptophyta</taxon>
        <taxon>Embryophyta</taxon>
        <taxon>Tracheophyta</taxon>
        <taxon>Spermatophyta</taxon>
        <taxon>Magnoliopsida</taxon>
        <taxon>Liliopsida</taxon>
        <taxon>Araceae</taxon>
        <taxon>Aroideae</taxon>
        <taxon>Colocasieae</taxon>
        <taxon>Colocasia</taxon>
    </lineage>
</organism>